<proteinExistence type="predicted"/>
<accession>A0A5J9UET3</accession>
<feature type="non-terminal residue" evidence="2">
    <location>
        <position position="1"/>
    </location>
</feature>
<evidence type="ECO:0000313" key="3">
    <source>
        <dbReference type="Proteomes" id="UP000324897"/>
    </source>
</evidence>
<dbReference type="AlphaFoldDB" id="A0A5J9UET3"/>
<feature type="region of interest" description="Disordered" evidence="1">
    <location>
        <begin position="44"/>
        <end position="75"/>
    </location>
</feature>
<gene>
    <name evidence="2" type="ORF">EJB05_31287</name>
</gene>
<comment type="caution">
    <text evidence="2">The sequence shown here is derived from an EMBL/GenBank/DDBJ whole genome shotgun (WGS) entry which is preliminary data.</text>
</comment>
<sequence>MAREEREKANQERAPSRAGGGGSRAGVDSSTTRQRRLLWLLHSKSNQIRRASYRTPITKEECKSDKVKDDEGQEN</sequence>
<feature type="region of interest" description="Disordered" evidence="1">
    <location>
        <begin position="1"/>
        <end position="31"/>
    </location>
</feature>
<keyword evidence="3" id="KW-1185">Reference proteome</keyword>
<feature type="compositionally biased region" description="Basic and acidic residues" evidence="1">
    <location>
        <begin position="1"/>
        <end position="15"/>
    </location>
</feature>
<organism evidence="2 3">
    <name type="scientific">Eragrostis curvula</name>
    <name type="common">weeping love grass</name>
    <dbReference type="NCBI Taxonomy" id="38414"/>
    <lineage>
        <taxon>Eukaryota</taxon>
        <taxon>Viridiplantae</taxon>
        <taxon>Streptophyta</taxon>
        <taxon>Embryophyta</taxon>
        <taxon>Tracheophyta</taxon>
        <taxon>Spermatophyta</taxon>
        <taxon>Magnoliopsida</taxon>
        <taxon>Liliopsida</taxon>
        <taxon>Poales</taxon>
        <taxon>Poaceae</taxon>
        <taxon>PACMAD clade</taxon>
        <taxon>Chloridoideae</taxon>
        <taxon>Eragrostideae</taxon>
        <taxon>Eragrostidinae</taxon>
        <taxon>Eragrostis</taxon>
    </lineage>
</organism>
<protein>
    <submittedName>
        <fullName evidence="2">Uncharacterized protein</fullName>
    </submittedName>
</protein>
<feature type="compositionally biased region" description="Basic and acidic residues" evidence="1">
    <location>
        <begin position="57"/>
        <end position="75"/>
    </location>
</feature>
<reference evidence="2 3" key="1">
    <citation type="journal article" date="2019" name="Sci. Rep.">
        <title>A high-quality genome of Eragrostis curvula grass provides insights into Poaceae evolution and supports new strategies to enhance forage quality.</title>
        <authorList>
            <person name="Carballo J."/>
            <person name="Santos B.A.C.M."/>
            <person name="Zappacosta D."/>
            <person name="Garbus I."/>
            <person name="Selva J.P."/>
            <person name="Gallo C.A."/>
            <person name="Diaz A."/>
            <person name="Albertini E."/>
            <person name="Caccamo M."/>
            <person name="Echenique V."/>
        </authorList>
    </citation>
    <scope>NUCLEOTIDE SEQUENCE [LARGE SCALE GENOMIC DNA]</scope>
    <source>
        <strain evidence="3">cv. Victoria</strain>
        <tissue evidence="2">Leaf</tissue>
    </source>
</reference>
<name>A0A5J9UET3_9POAL</name>
<evidence type="ECO:0000256" key="1">
    <source>
        <dbReference type="SAM" id="MobiDB-lite"/>
    </source>
</evidence>
<dbReference type="Gramene" id="TVU21638">
    <property type="protein sequence ID" value="TVU21638"/>
    <property type="gene ID" value="EJB05_31287"/>
</dbReference>
<evidence type="ECO:0000313" key="2">
    <source>
        <dbReference type="EMBL" id="TVU21638.1"/>
    </source>
</evidence>
<dbReference type="EMBL" id="RWGY01000026">
    <property type="protein sequence ID" value="TVU21638.1"/>
    <property type="molecule type" value="Genomic_DNA"/>
</dbReference>
<dbReference type="Proteomes" id="UP000324897">
    <property type="component" value="Unassembled WGS sequence"/>
</dbReference>